<dbReference type="Proteomes" id="UP000199050">
    <property type="component" value="Unassembled WGS sequence"/>
</dbReference>
<dbReference type="STRING" id="1174501.SAMN05216192_108141"/>
<dbReference type="EMBL" id="FNDX01000008">
    <property type="protein sequence ID" value="SDI79591.1"/>
    <property type="molecule type" value="Genomic_DNA"/>
</dbReference>
<sequence>MAVVSDPGEQLFPISGVPDKISVSPSVYAEGLFAPYSLR</sequence>
<name>A0A1G8NH38_9BACL</name>
<gene>
    <name evidence="1" type="ORF">SAMN05216192_108141</name>
</gene>
<evidence type="ECO:0000313" key="1">
    <source>
        <dbReference type="EMBL" id="SDI79591.1"/>
    </source>
</evidence>
<dbReference type="AlphaFoldDB" id="A0A1G8NH38"/>
<organism evidence="1 2">
    <name type="scientific">Paenibacillus typhae</name>
    <dbReference type="NCBI Taxonomy" id="1174501"/>
    <lineage>
        <taxon>Bacteria</taxon>
        <taxon>Bacillati</taxon>
        <taxon>Bacillota</taxon>
        <taxon>Bacilli</taxon>
        <taxon>Bacillales</taxon>
        <taxon>Paenibacillaceae</taxon>
        <taxon>Paenibacillus</taxon>
    </lineage>
</organism>
<accession>A0A1G8NH38</accession>
<proteinExistence type="predicted"/>
<protein>
    <submittedName>
        <fullName evidence="1">Uncharacterized protein</fullName>
    </submittedName>
</protein>
<reference evidence="2" key="1">
    <citation type="submission" date="2016-10" db="EMBL/GenBank/DDBJ databases">
        <authorList>
            <person name="Varghese N."/>
            <person name="Submissions S."/>
        </authorList>
    </citation>
    <scope>NUCLEOTIDE SEQUENCE [LARGE SCALE GENOMIC DNA]</scope>
    <source>
        <strain evidence="2">CGMCC 1.11012</strain>
    </source>
</reference>
<keyword evidence="2" id="KW-1185">Reference proteome</keyword>
<evidence type="ECO:0000313" key="2">
    <source>
        <dbReference type="Proteomes" id="UP000199050"/>
    </source>
</evidence>